<evidence type="ECO:0000313" key="2">
    <source>
        <dbReference type="EMBL" id="KAK9704014.1"/>
    </source>
</evidence>
<organism evidence="2 3">
    <name type="scientific">Popillia japonica</name>
    <name type="common">Japanese beetle</name>
    <dbReference type="NCBI Taxonomy" id="7064"/>
    <lineage>
        <taxon>Eukaryota</taxon>
        <taxon>Metazoa</taxon>
        <taxon>Ecdysozoa</taxon>
        <taxon>Arthropoda</taxon>
        <taxon>Hexapoda</taxon>
        <taxon>Insecta</taxon>
        <taxon>Pterygota</taxon>
        <taxon>Neoptera</taxon>
        <taxon>Endopterygota</taxon>
        <taxon>Coleoptera</taxon>
        <taxon>Polyphaga</taxon>
        <taxon>Scarabaeiformia</taxon>
        <taxon>Scarabaeidae</taxon>
        <taxon>Rutelinae</taxon>
        <taxon>Popillia</taxon>
    </lineage>
</organism>
<feature type="compositionally biased region" description="Basic residues" evidence="1">
    <location>
        <begin position="1"/>
        <end position="14"/>
    </location>
</feature>
<dbReference type="AlphaFoldDB" id="A0AAW1JJ37"/>
<evidence type="ECO:0000313" key="3">
    <source>
        <dbReference type="Proteomes" id="UP001458880"/>
    </source>
</evidence>
<reference evidence="2 3" key="1">
    <citation type="journal article" date="2024" name="BMC Genomics">
        <title>De novo assembly and annotation of Popillia japonica's genome with initial clues to its potential as an invasive pest.</title>
        <authorList>
            <person name="Cucini C."/>
            <person name="Boschi S."/>
            <person name="Funari R."/>
            <person name="Cardaioli E."/>
            <person name="Iannotti N."/>
            <person name="Marturano G."/>
            <person name="Paoli F."/>
            <person name="Bruttini M."/>
            <person name="Carapelli A."/>
            <person name="Frati F."/>
            <person name="Nardi F."/>
        </authorList>
    </citation>
    <scope>NUCLEOTIDE SEQUENCE [LARGE SCALE GENOMIC DNA]</scope>
    <source>
        <strain evidence="2">DMR45628</strain>
    </source>
</reference>
<sequence length="195" mass="22611">MPRRQTTKRNKGKKQSRDSVQYSGETSASCTTTQLSCISSDITWRSQSSKSRKEDTVKHKQVKTKLIKKKTNKMEYLSQPKEMVMTGDLAANWRKFRNNYETFMIATGANKKAVEVQAAVLTHCMGEEVRSILDTLDISAEQKQDPKYILEVLQQYFIPKTNILEVLQQYFIPKTNISIERHRFNSTFQFQNTGR</sequence>
<accession>A0AAW1JJ37</accession>
<comment type="caution">
    <text evidence="2">The sequence shown here is derived from an EMBL/GenBank/DDBJ whole genome shotgun (WGS) entry which is preliminary data.</text>
</comment>
<gene>
    <name evidence="2" type="ORF">QE152_g28561</name>
</gene>
<name>A0AAW1JJ37_POPJA</name>
<proteinExistence type="predicted"/>
<protein>
    <submittedName>
        <fullName evidence="2">Uncharacterized protein</fullName>
    </submittedName>
</protein>
<keyword evidence="3" id="KW-1185">Reference proteome</keyword>
<evidence type="ECO:0000256" key="1">
    <source>
        <dbReference type="SAM" id="MobiDB-lite"/>
    </source>
</evidence>
<feature type="compositionally biased region" description="Polar residues" evidence="1">
    <location>
        <begin position="18"/>
        <end position="29"/>
    </location>
</feature>
<feature type="region of interest" description="Disordered" evidence="1">
    <location>
        <begin position="1"/>
        <end position="29"/>
    </location>
</feature>
<dbReference type="Proteomes" id="UP001458880">
    <property type="component" value="Unassembled WGS sequence"/>
</dbReference>
<dbReference type="EMBL" id="JASPKY010000359">
    <property type="protein sequence ID" value="KAK9704014.1"/>
    <property type="molecule type" value="Genomic_DNA"/>
</dbReference>